<proteinExistence type="predicted"/>
<comment type="caution">
    <text evidence="2">The sequence shown here is derived from an EMBL/GenBank/DDBJ whole genome shotgun (WGS) entry which is preliminary data.</text>
</comment>
<evidence type="ECO:0000256" key="1">
    <source>
        <dbReference type="SAM" id="Phobius"/>
    </source>
</evidence>
<keyword evidence="3" id="KW-1185">Reference proteome</keyword>
<keyword evidence="1" id="KW-0472">Membrane</keyword>
<dbReference type="EMBL" id="SPVH01000006">
    <property type="protein sequence ID" value="TFW12635.1"/>
    <property type="molecule type" value="Genomic_DNA"/>
</dbReference>
<dbReference type="Proteomes" id="UP000298216">
    <property type="component" value="Unassembled WGS sequence"/>
</dbReference>
<dbReference type="RefSeq" id="WP_135195112.1">
    <property type="nucleotide sequence ID" value="NZ_SPVH01000006.1"/>
</dbReference>
<name>A0A4Y9RXY2_9CAUL</name>
<accession>A0A4Y9RXY2</accession>
<dbReference type="OrthoDB" id="8304830at2"/>
<organism evidence="2 3">
    <name type="scientific">Brevundimonas intermedia</name>
    <dbReference type="NCBI Taxonomy" id="74315"/>
    <lineage>
        <taxon>Bacteria</taxon>
        <taxon>Pseudomonadati</taxon>
        <taxon>Pseudomonadota</taxon>
        <taxon>Alphaproteobacteria</taxon>
        <taxon>Caulobacterales</taxon>
        <taxon>Caulobacteraceae</taxon>
        <taxon>Brevundimonas</taxon>
    </lineage>
</organism>
<protein>
    <submittedName>
        <fullName evidence="2">Uncharacterized protein</fullName>
    </submittedName>
</protein>
<dbReference type="AlphaFoldDB" id="A0A4Y9RXY2"/>
<evidence type="ECO:0000313" key="3">
    <source>
        <dbReference type="Proteomes" id="UP000298216"/>
    </source>
</evidence>
<keyword evidence="1" id="KW-0812">Transmembrane</keyword>
<feature type="transmembrane region" description="Helical" evidence="1">
    <location>
        <begin position="73"/>
        <end position="92"/>
    </location>
</feature>
<reference evidence="2 3" key="1">
    <citation type="submission" date="2019-03" db="EMBL/GenBank/DDBJ databases">
        <title>Draft genome of Brevundimonas sp. a heavy metal resistant soil bacteria.</title>
        <authorList>
            <person name="Soto J."/>
        </authorList>
    </citation>
    <scope>NUCLEOTIDE SEQUENCE [LARGE SCALE GENOMIC DNA]</scope>
    <source>
        <strain evidence="2 3">B-10</strain>
    </source>
</reference>
<feature type="transmembrane region" description="Helical" evidence="1">
    <location>
        <begin position="38"/>
        <end position="61"/>
    </location>
</feature>
<sequence length="94" mass="9866">MHQIIALAVTLVVALLLNGVVAAQMVSVGYWGGALGSLLVGPLIVFYAVHTLVYFVVRLIRGKDRMRSYTRSRLNYVGAVVAILGVVGAAAGPA</sequence>
<evidence type="ECO:0000313" key="2">
    <source>
        <dbReference type="EMBL" id="TFW12635.1"/>
    </source>
</evidence>
<keyword evidence="1" id="KW-1133">Transmembrane helix</keyword>
<gene>
    <name evidence="2" type="ORF">EGY25_11620</name>
</gene>